<evidence type="ECO:0000256" key="5">
    <source>
        <dbReference type="ARBA" id="ARBA00022989"/>
    </source>
</evidence>
<keyword evidence="10" id="KW-1185">Reference proteome</keyword>
<keyword evidence="5 7" id="KW-1133">Transmembrane helix</keyword>
<evidence type="ECO:0000256" key="2">
    <source>
        <dbReference type="ARBA" id="ARBA00010792"/>
    </source>
</evidence>
<evidence type="ECO:0000256" key="7">
    <source>
        <dbReference type="SAM" id="Phobius"/>
    </source>
</evidence>
<dbReference type="PANTHER" id="PTHR42709:SF6">
    <property type="entry name" value="UNDECAPRENYL PHOSPHATE TRANSPORTER A"/>
    <property type="match status" value="1"/>
</dbReference>
<reference evidence="9 10" key="1">
    <citation type="submission" date="2024-09" db="EMBL/GenBank/DDBJ databases">
        <authorList>
            <person name="Sun Q."/>
            <person name="Mori K."/>
        </authorList>
    </citation>
    <scope>NUCLEOTIDE SEQUENCE [LARGE SCALE GENOMIC DNA]</scope>
    <source>
        <strain evidence="9 10">JCM 12520</strain>
    </source>
</reference>
<evidence type="ECO:0000313" key="10">
    <source>
        <dbReference type="Proteomes" id="UP001589619"/>
    </source>
</evidence>
<gene>
    <name evidence="9" type="ORF">ACFFNY_32850</name>
</gene>
<evidence type="ECO:0000259" key="8">
    <source>
        <dbReference type="Pfam" id="PF09335"/>
    </source>
</evidence>
<feature type="transmembrane region" description="Helical" evidence="7">
    <location>
        <begin position="144"/>
        <end position="164"/>
    </location>
</feature>
<evidence type="ECO:0000256" key="4">
    <source>
        <dbReference type="ARBA" id="ARBA00022692"/>
    </source>
</evidence>
<dbReference type="InterPro" id="IPR032816">
    <property type="entry name" value="VTT_dom"/>
</dbReference>
<feature type="domain" description="VTT" evidence="8">
    <location>
        <begin position="38"/>
        <end position="163"/>
    </location>
</feature>
<evidence type="ECO:0000256" key="1">
    <source>
        <dbReference type="ARBA" id="ARBA00004651"/>
    </source>
</evidence>
<dbReference type="RefSeq" id="WP_379120867.1">
    <property type="nucleotide sequence ID" value="NZ_BAAAYO010000021.1"/>
</dbReference>
<evidence type="ECO:0000256" key="6">
    <source>
        <dbReference type="ARBA" id="ARBA00023136"/>
    </source>
</evidence>
<comment type="subcellular location">
    <subcellularLocation>
        <location evidence="1">Cell membrane</location>
        <topology evidence="1">Multi-pass membrane protein</topology>
    </subcellularLocation>
</comment>
<sequence length="207" mass="23464">MMHAILEFITGWRSWLANTMGVWGIFIGMTLESACIPIPSEVIMLSGGVMAGQGRLTLTEVVVAGVLGNVTGSAIAYFAGATMGRNLFGKYGKYIFFRERHKEKAERWFARYGEWTVFFTRNLPFIRTFISLPAGLARMGFPKFILYTVLGCIPWNWALAFLGLKLGSNWQTVDRYLRPVSYFIAGVIAISLALWIYHAFRTRRRIL</sequence>
<name>A0ABV5W743_9BACL</name>
<evidence type="ECO:0000256" key="3">
    <source>
        <dbReference type="ARBA" id="ARBA00022475"/>
    </source>
</evidence>
<accession>A0ABV5W743</accession>
<evidence type="ECO:0000313" key="9">
    <source>
        <dbReference type="EMBL" id="MFB9756391.1"/>
    </source>
</evidence>
<keyword evidence="4 7" id="KW-0812">Transmembrane</keyword>
<dbReference type="Pfam" id="PF09335">
    <property type="entry name" value="VTT_dom"/>
    <property type="match status" value="1"/>
</dbReference>
<keyword evidence="6 7" id="KW-0472">Membrane</keyword>
<organism evidence="9 10">
    <name type="scientific">Paenibacillus hodogayensis</name>
    <dbReference type="NCBI Taxonomy" id="279208"/>
    <lineage>
        <taxon>Bacteria</taxon>
        <taxon>Bacillati</taxon>
        <taxon>Bacillota</taxon>
        <taxon>Bacilli</taxon>
        <taxon>Bacillales</taxon>
        <taxon>Paenibacillaceae</taxon>
        <taxon>Paenibacillus</taxon>
    </lineage>
</organism>
<dbReference type="PANTHER" id="PTHR42709">
    <property type="entry name" value="ALKALINE PHOSPHATASE LIKE PROTEIN"/>
    <property type="match status" value="1"/>
</dbReference>
<feature type="transmembrane region" description="Helical" evidence="7">
    <location>
        <begin position="60"/>
        <end position="80"/>
    </location>
</feature>
<feature type="transmembrane region" description="Helical" evidence="7">
    <location>
        <begin position="176"/>
        <end position="197"/>
    </location>
</feature>
<comment type="similarity">
    <text evidence="2">Belongs to the DedA family.</text>
</comment>
<feature type="transmembrane region" description="Helical" evidence="7">
    <location>
        <begin position="21"/>
        <end position="40"/>
    </location>
</feature>
<dbReference type="InterPro" id="IPR051311">
    <property type="entry name" value="DedA_domain"/>
</dbReference>
<dbReference type="Proteomes" id="UP001589619">
    <property type="component" value="Unassembled WGS sequence"/>
</dbReference>
<dbReference type="EMBL" id="JBHMAG010000022">
    <property type="protein sequence ID" value="MFB9756391.1"/>
    <property type="molecule type" value="Genomic_DNA"/>
</dbReference>
<comment type="caution">
    <text evidence="9">The sequence shown here is derived from an EMBL/GenBank/DDBJ whole genome shotgun (WGS) entry which is preliminary data.</text>
</comment>
<protein>
    <submittedName>
        <fullName evidence="9">DedA family protein</fullName>
    </submittedName>
</protein>
<proteinExistence type="inferred from homology"/>
<keyword evidence="3" id="KW-1003">Cell membrane</keyword>